<name>A0A803M3V5_CHEQI</name>
<evidence type="ECO:0000256" key="1">
    <source>
        <dbReference type="SAM" id="MobiDB-lite"/>
    </source>
</evidence>
<accession>A0A803M3V5</accession>
<organism evidence="2 3">
    <name type="scientific">Chenopodium quinoa</name>
    <name type="common">Quinoa</name>
    <dbReference type="NCBI Taxonomy" id="63459"/>
    <lineage>
        <taxon>Eukaryota</taxon>
        <taxon>Viridiplantae</taxon>
        <taxon>Streptophyta</taxon>
        <taxon>Embryophyta</taxon>
        <taxon>Tracheophyta</taxon>
        <taxon>Spermatophyta</taxon>
        <taxon>Magnoliopsida</taxon>
        <taxon>eudicotyledons</taxon>
        <taxon>Gunneridae</taxon>
        <taxon>Pentapetalae</taxon>
        <taxon>Caryophyllales</taxon>
        <taxon>Chenopodiaceae</taxon>
        <taxon>Chenopodioideae</taxon>
        <taxon>Atripliceae</taxon>
        <taxon>Chenopodium</taxon>
    </lineage>
</organism>
<dbReference type="Proteomes" id="UP000596660">
    <property type="component" value="Unplaced"/>
</dbReference>
<sequence length="78" mass="8689">MSTEQERKALEDRLLGCGETVVAAGDTRDRQDSLAEGGRSRGGQGNTRKEHIDTKSGDERDKKNEGFPIDEITFRRLP</sequence>
<evidence type="ECO:0000313" key="2">
    <source>
        <dbReference type="EnsemblPlants" id="AUR62022904-RA:cds"/>
    </source>
</evidence>
<dbReference type="Gramene" id="AUR62022904-RA">
    <property type="protein sequence ID" value="AUR62022904-RA:cds"/>
    <property type="gene ID" value="AUR62022904"/>
</dbReference>
<proteinExistence type="predicted"/>
<feature type="region of interest" description="Disordered" evidence="1">
    <location>
        <begin position="21"/>
        <end position="78"/>
    </location>
</feature>
<reference evidence="2" key="1">
    <citation type="journal article" date="2017" name="Nature">
        <title>The genome of Chenopodium quinoa.</title>
        <authorList>
            <person name="Jarvis D.E."/>
            <person name="Ho Y.S."/>
            <person name="Lightfoot D.J."/>
            <person name="Schmoeckel S.M."/>
            <person name="Li B."/>
            <person name="Borm T.J.A."/>
            <person name="Ohyanagi H."/>
            <person name="Mineta K."/>
            <person name="Michell C.T."/>
            <person name="Saber N."/>
            <person name="Kharbatia N.M."/>
            <person name="Rupper R.R."/>
            <person name="Sharp A.R."/>
            <person name="Dally N."/>
            <person name="Boughton B.A."/>
            <person name="Woo Y.H."/>
            <person name="Gao G."/>
            <person name="Schijlen E.G.W.M."/>
            <person name="Guo X."/>
            <person name="Momin A.A."/>
            <person name="Negrao S."/>
            <person name="Al-Babili S."/>
            <person name="Gehring C."/>
            <person name="Roessner U."/>
            <person name="Jung C."/>
            <person name="Murphy K."/>
            <person name="Arold S.T."/>
            <person name="Gojobori T."/>
            <person name="van der Linden C.G."/>
            <person name="van Loo E.N."/>
            <person name="Jellen E.N."/>
            <person name="Maughan P.J."/>
            <person name="Tester M."/>
        </authorList>
    </citation>
    <scope>NUCLEOTIDE SEQUENCE [LARGE SCALE GENOMIC DNA]</scope>
    <source>
        <strain evidence="2">cv. PI 614886</strain>
    </source>
</reference>
<evidence type="ECO:0000313" key="3">
    <source>
        <dbReference type="Proteomes" id="UP000596660"/>
    </source>
</evidence>
<reference evidence="2" key="2">
    <citation type="submission" date="2021-03" db="UniProtKB">
        <authorList>
            <consortium name="EnsemblPlants"/>
        </authorList>
    </citation>
    <scope>IDENTIFICATION</scope>
</reference>
<feature type="compositionally biased region" description="Basic and acidic residues" evidence="1">
    <location>
        <begin position="47"/>
        <end position="65"/>
    </location>
</feature>
<keyword evidence="3" id="KW-1185">Reference proteome</keyword>
<dbReference type="AlphaFoldDB" id="A0A803M3V5"/>
<dbReference type="EnsemblPlants" id="AUR62022904-RA">
    <property type="protein sequence ID" value="AUR62022904-RA:cds"/>
    <property type="gene ID" value="AUR62022904"/>
</dbReference>
<protein>
    <submittedName>
        <fullName evidence="2">Uncharacterized protein</fullName>
    </submittedName>
</protein>